<accession>A0ABY4EPQ4</accession>
<proteinExistence type="predicted"/>
<organism evidence="2 3">
    <name type="scientific">Halobacillus salinarum</name>
    <dbReference type="NCBI Taxonomy" id="2932257"/>
    <lineage>
        <taxon>Bacteria</taxon>
        <taxon>Bacillati</taxon>
        <taxon>Bacillota</taxon>
        <taxon>Bacilli</taxon>
        <taxon>Bacillales</taxon>
        <taxon>Bacillaceae</taxon>
        <taxon>Halobacillus</taxon>
    </lineage>
</organism>
<keyword evidence="3" id="KW-1185">Reference proteome</keyword>
<evidence type="ECO:0000256" key="1">
    <source>
        <dbReference type="SAM" id="Phobius"/>
    </source>
</evidence>
<reference evidence="2 3" key="1">
    <citation type="submission" date="2022-04" db="EMBL/GenBank/DDBJ databases">
        <title>Halobacillus sp. isolated from saltern.</title>
        <authorList>
            <person name="Won M."/>
            <person name="Lee C.-M."/>
            <person name="Woen H.-Y."/>
            <person name="Kwon S.-W."/>
        </authorList>
    </citation>
    <scope>NUCLEOTIDE SEQUENCE [LARGE SCALE GENOMIC DNA]</scope>
    <source>
        <strain evidence="2 3">SSBR10-3</strain>
    </source>
</reference>
<feature type="transmembrane region" description="Helical" evidence="1">
    <location>
        <begin position="6"/>
        <end position="24"/>
    </location>
</feature>
<feature type="transmembrane region" description="Helical" evidence="1">
    <location>
        <begin position="36"/>
        <end position="56"/>
    </location>
</feature>
<feature type="transmembrane region" description="Helical" evidence="1">
    <location>
        <begin position="62"/>
        <end position="84"/>
    </location>
</feature>
<evidence type="ECO:0000313" key="3">
    <source>
        <dbReference type="Proteomes" id="UP000831787"/>
    </source>
</evidence>
<keyword evidence="1" id="KW-1133">Transmembrane helix</keyword>
<keyword evidence="1" id="KW-0812">Transmembrane</keyword>
<evidence type="ECO:0000313" key="2">
    <source>
        <dbReference type="EMBL" id="UOQ46435.1"/>
    </source>
</evidence>
<dbReference type="EMBL" id="CP095073">
    <property type="protein sequence ID" value="UOQ46435.1"/>
    <property type="molecule type" value="Genomic_DNA"/>
</dbReference>
<dbReference type="Proteomes" id="UP000831787">
    <property type="component" value="Chromosome"/>
</dbReference>
<protein>
    <submittedName>
        <fullName evidence="2">DUF1294 domain-containing protein</fullName>
    </submittedName>
</protein>
<dbReference type="Pfam" id="PF06961">
    <property type="entry name" value="DUF1294"/>
    <property type="match status" value="1"/>
</dbReference>
<keyword evidence="1" id="KW-0472">Membrane</keyword>
<gene>
    <name evidence="2" type="ORF">MUN89_09885</name>
</gene>
<sequence>MVFGYYITINLWLFLIIGLDKKRARAHKWRIKEKSLWAAALAGGALGGSLGMQAFHHKTKHMAFRVGFPLLMLLQLFLLGYAIVQFYK</sequence>
<dbReference type="InterPro" id="IPR010718">
    <property type="entry name" value="DUF1294"/>
</dbReference>
<name>A0ABY4EPQ4_9BACI</name>